<accession>D5A873</accession>
<proteinExistence type="evidence at transcript level"/>
<organism evidence="1">
    <name type="scientific">Picea sitchensis</name>
    <name type="common">Sitka spruce</name>
    <name type="synonym">Pinus sitchensis</name>
    <dbReference type="NCBI Taxonomy" id="3332"/>
    <lineage>
        <taxon>Eukaryota</taxon>
        <taxon>Viridiplantae</taxon>
        <taxon>Streptophyta</taxon>
        <taxon>Embryophyta</taxon>
        <taxon>Tracheophyta</taxon>
        <taxon>Spermatophyta</taxon>
        <taxon>Pinopsida</taxon>
        <taxon>Pinidae</taxon>
        <taxon>Conifers I</taxon>
        <taxon>Pinales</taxon>
        <taxon>Pinaceae</taxon>
        <taxon>Picea</taxon>
    </lineage>
</organism>
<evidence type="ECO:0000313" key="1">
    <source>
        <dbReference type="EMBL" id="ADE75742.1"/>
    </source>
</evidence>
<dbReference type="AlphaFoldDB" id="D5A873"/>
<reference evidence="1" key="1">
    <citation type="submission" date="2010-04" db="EMBL/GenBank/DDBJ databases">
        <authorList>
            <person name="Reid K.E."/>
            <person name="Liao N."/>
            <person name="Chan S."/>
            <person name="Docking R."/>
            <person name="Taylor G."/>
            <person name="Moore R."/>
            <person name="Mayo M."/>
            <person name="Munro S."/>
            <person name="King J."/>
            <person name="Yanchuk A."/>
            <person name="Holt R."/>
            <person name="Jones S."/>
            <person name="Marra M."/>
            <person name="Ritland C.E."/>
            <person name="Ritland K."/>
            <person name="Bohlmann J."/>
        </authorList>
    </citation>
    <scope>NUCLEOTIDE SEQUENCE</scope>
    <source>
        <tissue evidence="1">Buds collected with no treatment. Collection October 2007</tissue>
    </source>
</reference>
<dbReference type="EMBL" id="BT122355">
    <property type="protein sequence ID" value="ADE75742.1"/>
    <property type="molecule type" value="mRNA"/>
</dbReference>
<name>D5A873_PICSI</name>
<protein>
    <submittedName>
        <fullName evidence="1">Uncharacterized protein</fullName>
    </submittedName>
</protein>
<sequence>MTTMVVRQEDESIHHKMATMVVRQEDESIHHKMTTMVVRQEDESIHHKMTTMVVRQSGQSIEAPCVDGLTLNLLDPQGTQEDSIDTMAQSIEIG</sequence>